<keyword evidence="4 7" id="KW-0812">Transmembrane</keyword>
<dbReference type="PANTHER" id="PTHR30506">
    <property type="entry name" value="INNER MEMBRANE PROTEIN"/>
    <property type="match status" value="1"/>
</dbReference>
<keyword evidence="3" id="KW-1003">Cell membrane</keyword>
<feature type="domain" description="Glycine transporter" evidence="8">
    <location>
        <begin position="92"/>
        <end position="166"/>
    </location>
</feature>
<feature type="transmembrane region" description="Helical" evidence="7">
    <location>
        <begin position="30"/>
        <end position="47"/>
    </location>
</feature>
<evidence type="ECO:0000256" key="6">
    <source>
        <dbReference type="ARBA" id="ARBA00023136"/>
    </source>
</evidence>
<evidence type="ECO:0000313" key="9">
    <source>
        <dbReference type="EMBL" id="MFB9757378.1"/>
    </source>
</evidence>
<comment type="caution">
    <text evidence="9">The sequence shown here is derived from an EMBL/GenBank/DDBJ whole genome shotgun (WGS) entry which is preliminary data.</text>
</comment>
<evidence type="ECO:0000256" key="2">
    <source>
        <dbReference type="ARBA" id="ARBA00008193"/>
    </source>
</evidence>
<keyword evidence="10" id="KW-1185">Reference proteome</keyword>
<feature type="transmembrane region" description="Helical" evidence="7">
    <location>
        <begin position="59"/>
        <end position="80"/>
    </location>
</feature>
<keyword evidence="5 7" id="KW-1133">Transmembrane helix</keyword>
<dbReference type="EMBL" id="JBHMAF010000010">
    <property type="protein sequence ID" value="MFB9757378.1"/>
    <property type="molecule type" value="Genomic_DNA"/>
</dbReference>
<reference evidence="9 10" key="1">
    <citation type="submission" date="2024-09" db="EMBL/GenBank/DDBJ databases">
        <authorList>
            <person name="Sun Q."/>
            <person name="Mori K."/>
        </authorList>
    </citation>
    <scope>NUCLEOTIDE SEQUENCE [LARGE SCALE GENOMIC DNA]</scope>
    <source>
        <strain evidence="9 10">JCM 11201</strain>
    </source>
</reference>
<proteinExistence type="inferred from homology"/>
<evidence type="ECO:0000313" key="10">
    <source>
        <dbReference type="Proteomes" id="UP001589609"/>
    </source>
</evidence>
<feature type="domain" description="Glycine transporter" evidence="8">
    <location>
        <begin position="7"/>
        <end position="80"/>
    </location>
</feature>
<sequence>MTVINVFIFIGIIAAAISGSLVGMKKQLDLFGVICLGVATALGGGVLRDIMIGNLPPVALIQPIYFFVSLCTSLLTWLFYKKVTKLQNVIMISDAVGLGVFTAVGANAALTHHMNAPFLVVSMGVITGIGGGILRDLLAKDIPYVFRKEIYAIASIIGAMSLFITYDLVPHIISLYICLFVTFIIRVIAVKYNMNFPVFKTDMEISKDKEKGMQN</sequence>
<feature type="transmembrane region" description="Helical" evidence="7">
    <location>
        <begin position="172"/>
        <end position="190"/>
    </location>
</feature>
<feature type="transmembrane region" description="Helical" evidence="7">
    <location>
        <begin position="6"/>
        <end position="23"/>
    </location>
</feature>
<feature type="transmembrane region" description="Helical" evidence="7">
    <location>
        <begin position="116"/>
        <end position="138"/>
    </location>
</feature>
<keyword evidence="6 7" id="KW-0472">Membrane</keyword>
<evidence type="ECO:0000256" key="3">
    <source>
        <dbReference type="ARBA" id="ARBA00022475"/>
    </source>
</evidence>
<gene>
    <name evidence="9" type="ORF">ACFFMS_02305</name>
</gene>
<dbReference type="Pfam" id="PF03458">
    <property type="entry name" value="Gly_transporter"/>
    <property type="match status" value="2"/>
</dbReference>
<accession>A0ABV5WA79</accession>
<name>A0ABV5WA79_9BACI</name>
<comment type="similarity">
    <text evidence="2">Belongs to the UPF0126 family.</text>
</comment>
<evidence type="ECO:0000256" key="5">
    <source>
        <dbReference type="ARBA" id="ARBA00022989"/>
    </source>
</evidence>
<comment type="subcellular location">
    <subcellularLocation>
        <location evidence="1">Cell membrane</location>
        <topology evidence="1">Multi-pass membrane protein</topology>
    </subcellularLocation>
</comment>
<evidence type="ECO:0000256" key="7">
    <source>
        <dbReference type="SAM" id="Phobius"/>
    </source>
</evidence>
<dbReference type="Proteomes" id="UP001589609">
    <property type="component" value="Unassembled WGS sequence"/>
</dbReference>
<dbReference type="RefSeq" id="WP_379947692.1">
    <property type="nucleotide sequence ID" value="NZ_JBHMAF010000010.1"/>
</dbReference>
<evidence type="ECO:0000256" key="1">
    <source>
        <dbReference type="ARBA" id="ARBA00004651"/>
    </source>
</evidence>
<dbReference type="PANTHER" id="PTHR30506:SF3">
    <property type="entry name" value="UPF0126 INNER MEMBRANE PROTEIN YADS-RELATED"/>
    <property type="match status" value="1"/>
</dbReference>
<evidence type="ECO:0000259" key="8">
    <source>
        <dbReference type="Pfam" id="PF03458"/>
    </source>
</evidence>
<dbReference type="InterPro" id="IPR005115">
    <property type="entry name" value="Gly_transporter"/>
</dbReference>
<organism evidence="9 10">
    <name type="scientific">Ectobacillus funiculus</name>
    <dbReference type="NCBI Taxonomy" id="137993"/>
    <lineage>
        <taxon>Bacteria</taxon>
        <taxon>Bacillati</taxon>
        <taxon>Bacillota</taxon>
        <taxon>Bacilli</taxon>
        <taxon>Bacillales</taxon>
        <taxon>Bacillaceae</taxon>
        <taxon>Ectobacillus</taxon>
    </lineage>
</organism>
<feature type="transmembrane region" description="Helical" evidence="7">
    <location>
        <begin position="150"/>
        <end position="166"/>
    </location>
</feature>
<feature type="transmembrane region" description="Helical" evidence="7">
    <location>
        <begin position="92"/>
        <end position="110"/>
    </location>
</feature>
<evidence type="ECO:0000256" key="4">
    <source>
        <dbReference type="ARBA" id="ARBA00022692"/>
    </source>
</evidence>
<protein>
    <submittedName>
        <fullName evidence="9">Trimeric intracellular cation channel family protein</fullName>
    </submittedName>
</protein>